<gene>
    <name evidence="2" type="ORF">A2557_03795</name>
</gene>
<dbReference type="CDD" id="cd19096">
    <property type="entry name" value="AKR_Fe-S_oxidoreductase"/>
    <property type="match status" value="1"/>
</dbReference>
<dbReference type="Proteomes" id="UP000177583">
    <property type="component" value="Unassembled WGS sequence"/>
</dbReference>
<dbReference type="Pfam" id="PF00248">
    <property type="entry name" value="Aldo_ket_red"/>
    <property type="match status" value="1"/>
</dbReference>
<feature type="domain" description="NADP-dependent oxidoreductase" evidence="1">
    <location>
        <begin position="16"/>
        <end position="206"/>
    </location>
</feature>
<evidence type="ECO:0000259" key="1">
    <source>
        <dbReference type="Pfam" id="PF00248"/>
    </source>
</evidence>
<dbReference type="Gene3D" id="3.20.20.100">
    <property type="entry name" value="NADP-dependent oxidoreductase domain"/>
    <property type="match status" value="1"/>
</dbReference>
<evidence type="ECO:0000313" key="2">
    <source>
        <dbReference type="EMBL" id="OGH00807.1"/>
    </source>
</evidence>
<protein>
    <submittedName>
        <fullName evidence="2">Aldo/keto reductase</fullName>
    </submittedName>
</protein>
<dbReference type="InterPro" id="IPR053135">
    <property type="entry name" value="AKR2_Oxidoreductase"/>
</dbReference>
<dbReference type="AlphaFoldDB" id="A0A1F6GRI9"/>
<dbReference type="InterPro" id="IPR036812">
    <property type="entry name" value="NAD(P)_OxRdtase_dom_sf"/>
</dbReference>
<dbReference type="PANTHER" id="PTHR43312:SF2">
    <property type="entry name" value="OXIDOREDUCTASE"/>
    <property type="match status" value="1"/>
</dbReference>
<dbReference type="PANTHER" id="PTHR43312">
    <property type="entry name" value="D-THREO-ALDOSE 1-DEHYDROGENASE"/>
    <property type="match status" value="1"/>
</dbReference>
<dbReference type="EMBL" id="MFNF01000042">
    <property type="protein sequence ID" value="OGH00807.1"/>
    <property type="molecule type" value="Genomic_DNA"/>
</dbReference>
<reference evidence="2 3" key="1">
    <citation type="journal article" date="2016" name="Nat. Commun.">
        <title>Thousands of microbial genomes shed light on interconnected biogeochemical processes in an aquifer system.</title>
        <authorList>
            <person name="Anantharaman K."/>
            <person name="Brown C.T."/>
            <person name="Hug L.A."/>
            <person name="Sharon I."/>
            <person name="Castelle C.J."/>
            <person name="Probst A.J."/>
            <person name="Thomas B.C."/>
            <person name="Singh A."/>
            <person name="Wilkins M.J."/>
            <person name="Karaoz U."/>
            <person name="Brodie E.L."/>
            <person name="Williams K.H."/>
            <person name="Hubbard S.S."/>
            <person name="Banfield J.F."/>
        </authorList>
    </citation>
    <scope>NUCLEOTIDE SEQUENCE [LARGE SCALE GENOMIC DNA]</scope>
</reference>
<dbReference type="InterPro" id="IPR023210">
    <property type="entry name" value="NADP_OxRdtase_dom"/>
</dbReference>
<sequence length="397" mass="44991">MLTKRFGQTELQMPVLTCGGMRFQHRWQDIPPETVPKEAQANLEATLERAFAAGINHFETARGYGSSEMQLGWALPRFPREKLILQTKVPPTQKPDEFLRRFDQSLTYLGVDFVDLLSIHGLNDQEQIRWTLQKGGALEKALSLKEQGRVGHVGFSTHAPPGESLPLIELGVFEYVNLHWYYIYPSNRVLVEAAQKRDMGVLVISPNDKGGKLYQPNPKLEALTAPLSPMEFNDLYCLSHPGVHTLSIGAAKPQDFEVHLQAVEKLEQAQVWLEPVLQRLQEAELEALGEKWQGEWWQGIAPYYDQPGQINVQEILRFWFYDQALGLRDFAKARYNMLGKSGHWFPGQKSGELDRQEIKKALAGHPLTEEIIEALVQAHQAFDDSEISKVSGPKNSN</sequence>
<organism evidence="2 3">
    <name type="scientific">Candidatus Lambdaproteobacteria bacterium RIFOXYD2_FULL_56_26</name>
    <dbReference type="NCBI Taxonomy" id="1817773"/>
    <lineage>
        <taxon>Bacteria</taxon>
        <taxon>Pseudomonadati</taxon>
        <taxon>Pseudomonadota</taxon>
        <taxon>Candidatus Lambdaproteobacteria</taxon>
    </lineage>
</organism>
<dbReference type="SUPFAM" id="SSF51430">
    <property type="entry name" value="NAD(P)-linked oxidoreductase"/>
    <property type="match status" value="1"/>
</dbReference>
<accession>A0A1F6GRI9</accession>
<proteinExistence type="predicted"/>
<comment type="caution">
    <text evidence="2">The sequence shown here is derived from an EMBL/GenBank/DDBJ whole genome shotgun (WGS) entry which is preliminary data.</text>
</comment>
<evidence type="ECO:0000313" key="3">
    <source>
        <dbReference type="Proteomes" id="UP000177583"/>
    </source>
</evidence>
<name>A0A1F6GRI9_9PROT</name>